<dbReference type="InterPro" id="IPR015424">
    <property type="entry name" value="PyrdxlP-dep_Trfase"/>
</dbReference>
<dbReference type="InterPro" id="IPR015421">
    <property type="entry name" value="PyrdxlP-dep_Trfase_major"/>
</dbReference>
<comment type="caution">
    <text evidence="4">The sequence shown here is derived from an EMBL/GenBank/DDBJ whole genome shotgun (WGS) entry which is preliminary data.</text>
</comment>
<dbReference type="PIRSF" id="PIRSF005572">
    <property type="entry name" value="NifS"/>
    <property type="match status" value="1"/>
</dbReference>
<evidence type="ECO:0000313" key="5">
    <source>
        <dbReference type="Proteomes" id="UP001596022"/>
    </source>
</evidence>
<comment type="cofactor">
    <cofactor evidence="1">
        <name>pyridoxal 5'-phosphate</name>
        <dbReference type="ChEBI" id="CHEBI:597326"/>
    </cofactor>
</comment>
<dbReference type="InterPro" id="IPR016454">
    <property type="entry name" value="Cysteine_dSase"/>
</dbReference>
<evidence type="ECO:0000256" key="1">
    <source>
        <dbReference type="ARBA" id="ARBA00001933"/>
    </source>
</evidence>
<keyword evidence="5" id="KW-1185">Reference proteome</keyword>
<accession>A0ABV9GJN4</accession>
<feature type="domain" description="Aminotransferase class V" evidence="3">
    <location>
        <begin position="2"/>
        <end position="364"/>
    </location>
</feature>
<dbReference type="Gene3D" id="3.90.1150.10">
    <property type="entry name" value="Aspartate Aminotransferase, domain 1"/>
    <property type="match status" value="1"/>
</dbReference>
<protein>
    <submittedName>
        <fullName evidence="4">Cysteine desulfurase family protein</fullName>
    </submittedName>
</protein>
<reference evidence="5" key="1">
    <citation type="journal article" date="2019" name="Int. J. Syst. Evol. Microbiol.">
        <title>The Global Catalogue of Microorganisms (GCM) 10K type strain sequencing project: providing services to taxonomists for standard genome sequencing and annotation.</title>
        <authorList>
            <consortium name="The Broad Institute Genomics Platform"/>
            <consortium name="The Broad Institute Genome Sequencing Center for Infectious Disease"/>
            <person name="Wu L."/>
            <person name="Ma J."/>
        </authorList>
    </citation>
    <scope>NUCLEOTIDE SEQUENCE [LARGE SCALE GENOMIC DNA]</scope>
    <source>
        <strain evidence="5">CGMCC 1.16306</strain>
    </source>
</reference>
<dbReference type="InterPro" id="IPR000192">
    <property type="entry name" value="Aminotrans_V_dom"/>
</dbReference>
<evidence type="ECO:0000256" key="2">
    <source>
        <dbReference type="ARBA" id="ARBA00022898"/>
    </source>
</evidence>
<organism evidence="4 5">
    <name type="scientific">Camelliibacillus cellulosilyticus</name>
    <dbReference type="NCBI Taxonomy" id="2174486"/>
    <lineage>
        <taxon>Bacteria</taxon>
        <taxon>Bacillati</taxon>
        <taxon>Bacillota</taxon>
        <taxon>Bacilli</taxon>
        <taxon>Bacillales</taxon>
        <taxon>Sporolactobacillaceae</taxon>
        <taxon>Camelliibacillus</taxon>
    </lineage>
</organism>
<gene>
    <name evidence="4" type="ORF">ACFO4N_06000</name>
</gene>
<dbReference type="NCBIfam" id="NF002806">
    <property type="entry name" value="PRK02948.1"/>
    <property type="match status" value="1"/>
</dbReference>
<proteinExistence type="predicted"/>
<dbReference type="EMBL" id="JBHSFW010000001">
    <property type="protein sequence ID" value="MFC4618281.1"/>
    <property type="molecule type" value="Genomic_DNA"/>
</dbReference>
<dbReference type="SUPFAM" id="SSF53383">
    <property type="entry name" value="PLP-dependent transferases"/>
    <property type="match status" value="1"/>
</dbReference>
<name>A0ABV9GJN4_9BACL</name>
<dbReference type="PANTHER" id="PTHR11601">
    <property type="entry name" value="CYSTEINE DESULFURYLASE FAMILY MEMBER"/>
    <property type="match status" value="1"/>
</dbReference>
<dbReference type="PANTHER" id="PTHR11601:SF50">
    <property type="entry name" value="CYSTEINE DESULFURASE ISCS 2-RELATED"/>
    <property type="match status" value="1"/>
</dbReference>
<sequence length="381" mass="41524">MIYLDNSATTKPYPEVLDTYIKASEQYFGNPSSLHKLGARSEELLYKSRLQAAELLGVRESEIVFTSGGTEGNNAAIKGVAFGYQNRGKHMVTTKVEHPASLEAFKQLEHLGFDVTYLDVDHEGRLSLEQLKKAVRPDTVLVSIIHVNNELGTIQPIQAIGDYLKACPKTLFHVDHVQGLVKVPLDFKKCGIDLCTMSGHKIHGPKGTGILYVKEGLKLSPLFAGGGQEMGRRSGTENLPGIVGLVKALRLSTERSKQQLSHVAALKNKIIKAFQEMTDVAVHTPDQGAAPHIINATIKGVRAEVLIHALEEEDIYISTKSACASKAAEVSTVLTACGISDIDARQAIRVSLSLDQTDEEIDVFLSVLTKKVAELRKVMAY</sequence>
<evidence type="ECO:0000259" key="3">
    <source>
        <dbReference type="Pfam" id="PF00266"/>
    </source>
</evidence>
<keyword evidence="2" id="KW-0663">Pyridoxal phosphate</keyword>
<dbReference type="InterPro" id="IPR015422">
    <property type="entry name" value="PyrdxlP-dep_Trfase_small"/>
</dbReference>
<dbReference type="Pfam" id="PF00266">
    <property type="entry name" value="Aminotran_5"/>
    <property type="match status" value="1"/>
</dbReference>
<dbReference type="Proteomes" id="UP001596022">
    <property type="component" value="Unassembled WGS sequence"/>
</dbReference>
<dbReference type="RefSeq" id="WP_376845279.1">
    <property type="nucleotide sequence ID" value="NZ_JBHSFW010000001.1"/>
</dbReference>
<dbReference type="Gene3D" id="3.40.640.10">
    <property type="entry name" value="Type I PLP-dependent aspartate aminotransferase-like (Major domain)"/>
    <property type="match status" value="1"/>
</dbReference>
<evidence type="ECO:0000313" key="4">
    <source>
        <dbReference type="EMBL" id="MFC4618281.1"/>
    </source>
</evidence>